<dbReference type="RefSeq" id="WP_261618021.1">
    <property type="nucleotide sequence ID" value="NZ_JALIDZ010000012.1"/>
</dbReference>
<gene>
    <name evidence="2" type="ORF">MUB46_21425</name>
</gene>
<organism evidence="2 3">
    <name type="scientific">Microbaculum marinisediminis</name>
    <dbReference type="NCBI Taxonomy" id="2931392"/>
    <lineage>
        <taxon>Bacteria</taxon>
        <taxon>Pseudomonadati</taxon>
        <taxon>Pseudomonadota</taxon>
        <taxon>Alphaproteobacteria</taxon>
        <taxon>Hyphomicrobiales</taxon>
        <taxon>Tepidamorphaceae</taxon>
        <taxon>Microbaculum</taxon>
    </lineage>
</organism>
<reference evidence="2 3" key="1">
    <citation type="submission" date="2022-04" db="EMBL/GenBank/DDBJ databases">
        <authorList>
            <person name="Ye Y.-Q."/>
            <person name="Du Z.-J."/>
        </authorList>
    </citation>
    <scope>NUCLEOTIDE SEQUENCE [LARGE SCALE GENOMIC DNA]</scope>
    <source>
        <strain evidence="2 3">A6E488</strain>
    </source>
</reference>
<keyword evidence="1" id="KW-1133">Transmembrane helix</keyword>
<evidence type="ECO:0000313" key="2">
    <source>
        <dbReference type="EMBL" id="MCT8974435.1"/>
    </source>
</evidence>
<feature type="transmembrane region" description="Helical" evidence="1">
    <location>
        <begin position="62"/>
        <end position="86"/>
    </location>
</feature>
<keyword evidence="1" id="KW-0472">Membrane</keyword>
<dbReference type="AlphaFoldDB" id="A0AAW5R7N6"/>
<evidence type="ECO:0000256" key="1">
    <source>
        <dbReference type="SAM" id="Phobius"/>
    </source>
</evidence>
<accession>A0AAW5R7N6</accession>
<dbReference type="EMBL" id="JALIDZ010000012">
    <property type="protein sequence ID" value="MCT8974435.1"/>
    <property type="molecule type" value="Genomic_DNA"/>
</dbReference>
<dbReference type="Proteomes" id="UP001320898">
    <property type="component" value="Unassembled WGS sequence"/>
</dbReference>
<keyword evidence="1" id="KW-0812">Transmembrane</keyword>
<sequence length="130" mass="13990">MLRGLNWILLVAGLALVAISIISETDTGIGVFLIPAVGFFVAFAYVPYVAFGVLNKRLTRTVPLAICTVGLLGLSAFWVWGFGGAFWWNKNPDAQDALILVVLPAYMIAATGALALGAWGLERYLTSRRS</sequence>
<feature type="transmembrane region" description="Helical" evidence="1">
    <location>
        <begin position="7"/>
        <end position="23"/>
    </location>
</feature>
<keyword evidence="3" id="KW-1185">Reference proteome</keyword>
<feature type="transmembrane region" description="Helical" evidence="1">
    <location>
        <begin position="98"/>
        <end position="121"/>
    </location>
</feature>
<comment type="caution">
    <text evidence="2">The sequence shown here is derived from an EMBL/GenBank/DDBJ whole genome shotgun (WGS) entry which is preliminary data.</text>
</comment>
<proteinExistence type="predicted"/>
<protein>
    <submittedName>
        <fullName evidence="2">Uncharacterized protein</fullName>
    </submittedName>
</protein>
<name>A0AAW5R7N6_9HYPH</name>
<feature type="transmembrane region" description="Helical" evidence="1">
    <location>
        <begin position="29"/>
        <end position="50"/>
    </location>
</feature>
<evidence type="ECO:0000313" key="3">
    <source>
        <dbReference type="Proteomes" id="UP001320898"/>
    </source>
</evidence>